<feature type="transmembrane region" description="Helical" evidence="1">
    <location>
        <begin position="6"/>
        <end position="23"/>
    </location>
</feature>
<dbReference type="EMBL" id="FTNU01000010">
    <property type="protein sequence ID" value="SIR96110.1"/>
    <property type="molecule type" value="Genomic_DNA"/>
</dbReference>
<evidence type="ECO:0000313" key="3">
    <source>
        <dbReference type="Proteomes" id="UP000187495"/>
    </source>
</evidence>
<accession>A0A1N7F716</accession>
<sequence>MVAFVLNLVIIAVLMWWFFKFMYPKPPKEFFPKEGDDTSIRQCHQCQHRLASYRGILLNQHTTQERFFCNQEHLAAYAKAHPDENLPTDVN</sequence>
<proteinExistence type="predicted"/>
<reference evidence="3" key="1">
    <citation type="submission" date="2017-01" db="EMBL/GenBank/DDBJ databases">
        <authorList>
            <person name="Varghese N."/>
            <person name="Submissions S."/>
        </authorList>
    </citation>
    <scope>NUCLEOTIDE SEQUENCE [LARGE SCALE GENOMIC DNA]</scope>
    <source>
        <strain evidence="3">DSM 21768</strain>
    </source>
</reference>
<name>A0A1N7F716_9GAMM</name>
<evidence type="ECO:0000313" key="2">
    <source>
        <dbReference type="EMBL" id="SIR96110.1"/>
    </source>
</evidence>
<dbReference type="Proteomes" id="UP000187495">
    <property type="component" value="Unassembled WGS sequence"/>
</dbReference>
<protein>
    <submittedName>
        <fullName evidence="2">Uncharacterized protein</fullName>
    </submittedName>
</protein>
<keyword evidence="1" id="KW-0472">Membrane</keyword>
<dbReference type="AlphaFoldDB" id="A0A1N7F716"/>
<gene>
    <name evidence="2" type="ORF">SAMN02745664_11053</name>
</gene>
<keyword evidence="3" id="KW-1185">Reference proteome</keyword>
<organism evidence="2 3">
    <name type="scientific">Moraxella cuniculi DSM 21768</name>
    <dbReference type="NCBI Taxonomy" id="1122245"/>
    <lineage>
        <taxon>Bacteria</taxon>
        <taxon>Pseudomonadati</taxon>
        <taxon>Pseudomonadota</taxon>
        <taxon>Gammaproteobacteria</taxon>
        <taxon>Moraxellales</taxon>
        <taxon>Moraxellaceae</taxon>
        <taxon>Moraxella</taxon>
    </lineage>
</organism>
<keyword evidence="1" id="KW-1133">Transmembrane helix</keyword>
<evidence type="ECO:0000256" key="1">
    <source>
        <dbReference type="SAM" id="Phobius"/>
    </source>
</evidence>
<keyword evidence="1" id="KW-0812">Transmembrane</keyword>